<evidence type="ECO:0000256" key="1">
    <source>
        <dbReference type="SAM" id="SignalP"/>
    </source>
</evidence>
<feature type="chain" id="PRO_5034982747" evidence="1">
    <location>
        <begin position="33"/>
        <end position="203"/>
    </location>
</feature>
<reference evidence="2" key="2">
    <citation type="submission" date="2020-09" db="EMBL/GenBank/DDBJ databases">
        <authorList>
            <person name="Sun Q."/>
            <person name="Zhou Y."/>
        </authorList>
    </citation>
    <scope>NUCLEOTIDE SEQUENCE</scope>
    <source>
        <strain evidence="2">CGMCC 1.10749</strain>
    </source>
</reference>
<protein>
    <submittedName>
        <fullName evidence="2">Uncharacterized protein</fullName>
    </submittedName>
</protein>
<reference evidence="2" key="1">
    <citation type="journal article" date="2014" name="Int. J. Syst. Evol. Microbiol.">
        <title>Complete genome sequence of Corynebacterium casei LMG S-19264T (=DSM 44701T), isolated from a smear-ripened cheese.</title>
        <authorList>
            <consortium name="US DOE Joint Genome Institute (JGI-PGF)"/>
            <person name="Walter F."/>
            <person name="Albersmeier A."/>
            <person name="Kalinowski J."/>
            <person name="Ruckert C."/>
        </authorList>
    </citation>
    <scope>NUCLEOTIDE SEQUENCE</scope>
    <source>
        <strain evidence="2">CGMCC 1.10749</strain>
    </source>
</reference>
<evidence type="ECO:0000313" key="3">
    <source>
        <dbReference type="Proteomes" id="UP000628079"/>
    </source>
</evidence>
<organism evidence="2 3">
    <name type="scientific">Knoellia flava</name>
    <dbReference type="NCBI Taxonomy" id="913969"/>
    <lineage>
        <taxon>Bacteria</taxon>
        <taxon>Bacillati</taxon>
        <taxon>Actinomycetota</taxon>
        <taxon>Actinomycetes</taxon>
        <taxon>Micrococcales</taxon>
        <taxon>Intrasporangiaceae</taxon>
        <taxon>Knoellia</taxon>
    </lineage>
</organism>
<comment type="caution">
    <text evidence="2">The sequence shown here is derived from an EMBL/GenBank/DDBJ whole genome shotgun (WGS) entry which is preliminary data.</text>
</comment>
<sequence length="203" mass="22272">MRQRHVRRTVASAAGVTALCATALLAAAPASAGPGGNVVFRDHFTFDDSHIEQVEHAGEFCDVPFLVLWEGRGTVTDMESVRRGDRYFVSFKVTQMQRWTNVETGASFSERTHFGFRDQKVDIDDDGILTATVQDHISWKLFDGDGKLIGVDAGVFNTVYTVDLGDLTNPDDDVELSAEPVGDHGARQLGERDFCADVETFLG</sequence>
<gene>
    <name evidence="2" type="ORF">GCM10011314_24620</name>
</gene>
<keyword evidence="1" id="KW-0732">Signal</keyword>
<dbReference type="EMBL" id="BMEA01000002">
    <property type="protein sequence ID" value="GGB84061.1"/>
    <property type="molecule type" value="Genomic_DNA"/>
</dbReference>
<feature type="signal peptide" evidence="1">
    <location>
        <begin position="1"/>
        <end position="32"/>
    </location>
</feature>
<dbReference type="Proteomes" id="UP000628079">
    <property type="component" value="Unassembled WGS sequence"/>
</dbReference>
<dbReference type="AlphaFoldDB" id="A0A8H9FUI7"/>
<name>A0A8H9FUI7_9MICO</name>
<accession>A0A8H9FUI7</accession>
<proteinExistence type="predicted"/>
<evidence type="ECO:0000313" key="2">
    <source>
        <dbReference type="EMBL" id="GGB84061.1"/>
    </source>
</evidence>
<dbReference type="RefSeq" id="WP_156971692.1">
    <property type="nucleotide sequence ID" value="NZ_BMEA01000002.1"/>
</dbReference>